<dbReference type="AlphaFoldDB" id="Q16W67"/>
<accession>Q16W67</accession>
<gene>
    <name evidence="1" type="ORF">AaeL_AAEL009329</name>
</gene>
<protein>
    <submittedName>
        <fullName evidence="1">AAEL009329-PA</fullName>
    </submittedName>
</protein>
<reference evidence="1" key="1">
    <citation type="submission" date="2005-10" db="EMBL/GenBank/DDBJ databases">
        <authorList>
            <person name="Loftus B.J."/>
            <person name="Nene V.M."/>
            <person name="Hannick L.I."/>
            <person name="Bidwell S."/>
            <person name="Haas B."/>
            <person name="Amedeo P."/>
            <person name="Orvis J."/>
            <person name="Wortman J.R."/>
            <person name="White O.R."/>
            <person name="Salzberg S."/>
            <person name="Shumway M."/>
            <person name="Koo H."/>
            <person name="Zhao Y."/>
            <person name="Holmes M."/>
            <person name="Miller J."/>
            <person name="Schatz M."/>
            <person name="Pop M."/>
            <person name="Pai G."/>
            <person name="Utterback T."/>
            <person name="Rogers Y.-H."/>
            <person name="Kravitz S."/>
            <person name="Fraser C.M."/>
        </authorList>
    </citation>
    <scope>NUCLEOTIDE SEQUENCE</scope>
    <source>
        <strain evidence="1">Liverpool</strain>
    </source>
</reference>
<proteinExistence type="predicted"/>
<reference evidence="1" key="2">
    <citation type="journal article" date="2007" name="Science">
        <title>Genome sequence of Aedes aegypti, a major arbovirus vector.</title>
        <authorList>
            <person name="Nene V."/>
            <person name="Wortman J.R."/>
            <person name="Lawson D."/>
            <person name="Haas B."/>
            <person name="Kodira C."/>
            <person name="Tu Z.J."/>
            <person name="Loftus B."/>
            <person name="Xi Z."/>
            <person name="Megy K."/>
            <person name="Grabherr M."/>
            <person name="Ren Q."/>
            <person name="Zdobnov E.M."/>
            <person name="Lobo N.F."/>
            <person name="Campbell K.S."/>
            <person name="Brown S.E."/>
            <person name="Bonaldo M.F."/>
            <person name="Zhu J."/>
            <person name="Sinkins S.P."/>
            <person name="Hogenkamp D.G."/>
            <person name="Amedeo P."/>
            <person name="Arensburger P."/>
            <person name="Atkinson P.W."/>
            <person name="Bidwell S."/>
            <person name="Biedler J."/>
            <person name="Birney E."/>
            <person name="Bruggner R.V."/>
            <person name="Costas J."/>
            <person name="Coy M.R."/>
            <person name="Crabtree J."/>
            <person name="Crawford M."/>
            <person name="Debruyn B."/>
            <person name="Decaprio D."/>
            <person name="Eiglmeier K."/>
            <person name="Eisenstadt E."/>
            <person name="El-Dorry H."/>
            <person name="Gelbart W.M."/>
            <person name="Gomes S.L."/>
            <person name="Hammond M."/>
            <person name="Hannick L.I."/>
            <person name="Hogan J.R."/>
            <person name="Holmes M.H."/>
            <person name="Jaffe D."/>
            <person name="Johnston J.S."/>
            <person name="Kennedy R.C."/>
            <person name="Koo H."/>
            <person name="Kravitz S."/>
            <person name="Kriventseva E.V."/>
            <person name="Kulp D."/>
            <person name="Labutti K."/>
            <person name="Lee E."/>
            <person name="Li S."/>
            <person name="Lovin D.D."/>
            <person name="Mao C."/>
            <person name="Mauceli E."/>
            <person name="Menck C.F."/>
            <person name="Miller J.R."/>
            <person name="Montgomery P."/>
            <person name="Mori A."/>
            <person name="Nascimento A.L."/>
            <person name="Naveira H.F."/>
            <person name="Nusbaum C."/>
            <person name="O'leary S."/>
            <person name="Orvis J."/>
            <person name="Pertea M."/>
            <person name="Quesneville H."/>
            <person name="Reidenbach K.R."/>
            <person name="Rogers Y.H."/>
            <person name="Roth C.W."/>
            <person name="Schneider J.R."/>
            <person name="Schatz M."/>
            <person name="Shumway M."/>
            <person name="Stanke M."/>
            <person name="Stinson E.O."/>
            <person name="Tubio J.M."/>
            <person name="Vanzee J.P."/>
            <person name="Verjovski-Almeida S."/>
            <person name="Werner D."/>
            <person name="White O."/>
            <person name="Wyder S."/>
            <person name="Zeng Q."/>
            <person name="Zhao Q."/>
            <person name="Zhao Y."/>
            <person name="Hill C.A."/>
            <person name="Raikhel A.S."/>
            <person name="Soares M.B."/>
            <person name="Knudson D.L."/>
            <person name="Lee N.H."/>
            <person name="Galagan J."/>
            <person name="Salzberg S.L."/>
            <person name="Paulsen I.T."/>
            <person name="Dimopoulos G."/>
            <person name="Collins F.H."/>
            <person name="Birren B."/>
            <person name="Fraser-Liggett C.M."/>
            <person name="Severson D.W."/>
        </authorList>
    </citation>
    <scope>NUCLEOTIDE SEQUENCE [LARGE SCALE GENOMIC DNA]</scope>
    <source>
        <strain evidence="1">Liverpool</strain>
    </source>
</reference>
<dbReference type="EMBL" id="CH477574">
    <property type="protein sequence ID" value="EAT38815.1"/>
    <property type="molecule type" value="Genomic_DNA"/>
</dbReference>
<name>Q16W67_AEDAE</name>
<dbReference type="HOGENOM" id="CLU_2544421_0_0_1"/>
<evidence type="ECO:0000313" key="1">
    <source>
        <dbReference type="EMBL" id="EAT38815.1"/>
    </source>
</evidence>
<dbReference type="PaxDb" id="7159-AAEL009329-PA"/>
<evidence type="ECO:0000313" key="2">
    <source>
        <dbReference type="Proteomes" id="UP000682892"/>
    </source>
</evidence>
<sequence length="83" mass="9390">MVSCSGTGNICVPFHPQRYIRGVLLIQSCFRQLVSNLVPGSASVARNPLQSCASFRSHTEQFFHNFIPKISLHVRFDELKTRL</sequence>
<dbReference type="Proteomes" id="UP000682892">
    <property type="component" value="Unassembled WGS sequence"/>
</dbReference>
<organism evidence="1 2">
    <name type="scientific">Aedes aegypti</name>
    <name type="common">Yellowfever mosquito</name>
    <name type="synonym">Culex aegypti</name>
    <dbReference type="NCBI Taxonomy" id="7159"/>
    <lineage>
        <taxon>Eukaryota</taxon>
        <taxon>Metazoa</taxon>
        <taxon>Ecdysozoa</taxon>
        <taxon>Arthropoda</taxon>
        <taxon>Hexapoda</taxon>
        <taxon>Insecta</taxon>
        <taxon>Pterygota</taxon>
        <taxon>Neoptera</taxon>
        <taxon>Endopterygota</taxon>
        <taxon>Diptera</taxon>
        <taxon>Nematocera</taxon>
        <taxon>Culicoidea</taxon>
        <taxon>Culicidae</taxon>
        <taxon>Culicinae</taxon>
        <taxon>Aedini</taxon>
        <taxon>Aedes</taxon>
        <taxon>Stegomyia</taxon>
    </lineage>
</organism>
<reference evidence="1" key="3">
    <citation type="submission" date="2012-09" db="EMBL/GenBank/DDBJ databases">
        <authorList>
            <consortium name="VectorBase"/>
        </authorList>
    </citation>
    <scope>NUCLEOTIDE SEQUENCE</scope>
    <source>
        <strain evidence="1">Liverpool</strain>
    </source>
</reference>